<dbReference type="PANTHER" id="PTHR30408:SF12">
    <property type="entry name" value="TYPE I RESTRICTION ENZYME MJAVIII SPECIFICITY SUBUNIT"/>
    <property type="match status" value="1"/>
</dbReference>
<sequence>MELKPGYKQTEVGVIPEDWEIKPLHTMLRANPKYGINAPAVKLEGDLPVYIRITDISDEGYFAPSEKVGVDNKFSDSYYLEDGDLVFTRTGASVGKSYLYNPTDGKLVYAGFLIKISPNKEKLFPSYLAQFVKTSVYWNWVRVMSMRSGQPGINGNEYGQLLIPLPPTRIEQAAIANALRDADALIQSLTRLIAKKRQIKQGAMQTLLNPYENGRLKAGWVVKSLGRVAEFINGRAYSLSEWENYGTPVIRLQNLTGRGDEFYYSNLKLPEKQYCIAGDLLFMWSATFGPVIWQGEKAIYHYHIWKIECKPKEIDKMYLYFILDELTERLKRSSSNGGTMLHVTKEKMESIEIHFPPVEEQTRIATILSDMDAEIAALETKLAKYRRIKQGMMQNLLTGRIRLI</sequence>
<dbReference type="Pfam" id="PF01420">
    <property type="entry name" value="Methylase_S"/>
    <property type="match status" value="2"/>
</dbReference>
<reference evidence="6" key="1">
    <citation type="submission" date="2021-02" db="EMBL/GenBank/DDBJ databases">
        <authorList>
            <person name="Han P."/>
        </authorList>
    </citation>
    <scope>NUCLEOTIDE SEQUENCE</scope>
    <source>
        <strain evidence="6">Nitrosomonas nitrosa 18-3D</strain>
    </source>
</reference>
<dbReference type="InterPro" id="IPR000055">
    <property type="entry name" value="Restrct_endonuc_typeI_TRD"/>
</dbReference>
<keyword evidence="4" id="KW-0175">Coiled coil</keyword>
<dbReference type="InterPro" id="IPR044946">
    <property type="entry name" value="Restrct_endonuc_typeI_TRD_sf"/>
</dbReference>
<dbReference type="Gene3D" id="1.10.287.1120">
    <property type="entry name" value="Bipartite methylase S protein"/>
    <property type="match status" value="1"/>
</dbReference>
<dbReference type="GO" id="GO:0003677">
    <property type="term" value="F:DNA binding"/>
    <property type="evidence" value="ECO:0007669"/>
    <property type="project" value="UniProtKB-KW"/>
</dbReference>
<evidence type="ECO:0000256" key="3">
    <source>
        <dbReference type="ARBA" id="ARBA00023125"/>
    </source>
</evidence>
<keyword evidence="2" id="KW-0680">Restriction system</keyword>
<evidence type="ECO:0000256" key="2">
    <source>
        <dbReference type="ARBA" id="ARBA00022747"/>
    </source>
</evidence>
<dbReference type="CDD" id="cd17254">
    <property type="entry name" value="RMtype1_S_FclI-TRD1-CR1_like"/>
    <property type="match status" value="1"/>
</dbReference>
<evidence type="ECO:0000313" key="6">
    <source>
        <dbReference type="EMBL" id="CAE6517429.1"/>
    </source>
</evidence>
<evidence type="ECO:0000256" key="4">
    <source>
        <dbReference type="SAM" id="Coils"/>
    </source>
</evidence>
<dbReference type="Proteomes" id="UP000601736">
    <property type="component" value="Unassembled WGS sequence"/>
</dbReference>
<feature type="coiled-coil region" evidence="4">
    <location>
        <begin position="368"/>
        <end position="395"/>
    </location>
</feature>
<keyword evidence="3" id="KW-0238">DNA-binding</keyword>
<comment type="caution">
    <text evidence="6">The sequence shown here is derived from an EMBL/GenBank/DDBJ whole genome shotgun (WGS) entry which is preliminary data.</text>
</comment>
<feature type="domain" description="Type I restriction modification DNA specificity" evidence="5">
    <location>
        <begin position="16"/>
        <end position="193"/>
    </location>
</feature>
<feature type="domain" description="Type I restriction modification DNA specificity" evidence="5">
    <location>
        <begin position="219"/>
        <end position="381"/>
    </location>
</feature>
<evidence type="ECO:0000256" key="1">
    <source>
        <dbReference type="ARBA" id="ARBA00010923"/>
    </source>
</evidence>
<dbReference type="AlphaFoldDB" id="A0A8H9DCI9"/>
<dbReference type="Gene3D" id="3.90.220.20">
    <property type="entry name" value="DNA methylase specificity domains"/>
    <property type="match status" value="2"/>
</dbReference>
<organism evidence="6 7">
    <name type="scientific">Nitrosomonas nitrosa</name>
    <dbReference type="NCBI Taxonomy" id="52442"/>
    <lineage>
        <taxon>Bacteria</taxon>
        <taxon>Pseudomonadati</taxon>
        <taxon>Pseudomonadota</taxon>
        <taxon>Betaproteobacteria</taxon>
        <taxon>Nitrosomonadales</taxon>
        <taxon>Nitrosomonadaceae</taxon>
        <taxon>Nitrosomonas</taxon>
    </lineage>
</organism>
<comment type="similarity">
    <text evidence="1">Belongs to the type-I restriction system S methylase family.</text>
</comment>
<evidence type="ECO:0000313" key="7">
    <source>
        <dbReference type="Proteomes" id="UP000601736"/>
    </source>
</evidence>
<accession>A0A8H9DCI9</accession>
<dbReference type="EMBL" id="CAJNAP010000054">
    <property type="protein sequence ID" value="CAE6517429.1"/>
    <property type="molecule type" value="Genomic_DNA"/>
</dbReference>
<dbReference type="GO" id="GO:0009307">
    <property type="term" value="P:DNA restriction-modification system"/>
    <property type="evidence" value="ECO:0007669"/>
    <property type="project" value="UniProtKB-KW"/>
</dbReference>
<proteinExistence type="inferred from homology"/>
<dbReference type="PANTHER" id="PTHR30408">
    <property type="entry name" value="TYPE-1 RESTRICTION ENZYME ECOKI SPECIFICITY PROTEIN"/>
    <property type="match status" value="1"/>
</dbReference>
<evidence type="ECO:0000259" key="5">
    <source>
        <dbReference type="Pfam" id="PF01420"/>
    </source>
</evidence>
<dbReference type="RefSeq" id="WP_204800408.1">
    <property type="nucleotide sequence ID" value="NZ_CAJNAP010000054.1"/>
</dbReference>
<gene>
    <name evidence="6" type="ORF">NMYAN_80061</name>
</gene>
<protein>
    <recommendedName>
        <fullName evidence="5">Type I restriction modification DNA specificity domain-containing protein</fullName>
    </recommendedName>
</protein>
<name>A0A8H9DCI9_9PROT</name>
<dbReference type="SUPFAM" id="SSF116734">
    <property type="entry name" value="DNA methylase specificity domain"/>
    <property type="match status" value="2"/>
</dbReference>
<dbReference type="CDD" id="cd17521">
    <property type="entry name" value="RMtype1_S_Sau13435ORF2165P_TRD2-CR2_like"/>
    <property type="match status" value="1"/>
</dbReference>
<dbReference type="InterPro" id="IPR052021">
    <property type="entry name" value="Type-I_RS_S_subunit"/>
</dbReference>